<keyword evidence="6 10" id="KW-0472">Membrane</keyword>
<evidence type="ECO:0000256" key="2">
    <source>
        <dbReference type="ARBA" id="ARBA00022692"/>
    </source>
</evidence>
<evidence type="ECO:0000256" key="9">
    <source>
        <dbReference type="ARBA" id="ARBA00041489"/>
    </source>
</evidence>
<sequence length="302" mass="35040">MVVDAAFILSEFACCDWVNTSGIKTQNKTWIFQPVCTKGEKCQLRKCECSFLLSSEIHIVLKHKHISSESAVDHHFLWQNETETKLFNSSASCFYYGNKECQVIRTQVLQIYKFAFCVVASSLKSRTVVSRINLWRLMSVIFGIKCLLLMVTLGVLMKNSFTIQSIQPTPSPTSVKEVSECCACLEKWVGYQCNCYFISKEEKSWEESRDFCAAKNSSLLYLKTRNEMNFMSSSQMYFWIGMRYNQKQEAWLWEDGSSPSKDLFPEFSYNKTKNCIAYIPSKTIFIEPCKNKNHFICKQLRI</sequence>
<comment type="subcellular location">
    <subcellularLocation>
        <location evidence="1">Cell membrane</location>
        <topology evidence="1">Single-pass type II membrane protein</topology>
    </subcellularLocation>
</comment>
<reference evidence="13" key="1">
    <citation type="submission" date="2025-08" db="UniProtKB">
        <authorList>
            <consortium name="RefSeq"/>
        </authorList>
    </citation>
    <scope>IDENTIFICATION</scope>
</reference>
<evidence type="ECO:0000259" key="11">
    <source>
        <dbReference type="PROSITE" id="PS50041"/>
    </source>
</evidence>
<feature type="domain" description="C-type lectin" evidence="11">
    <location>
        <begin position="191"/>
        <end position="298"/>
    </location>
</feature>
<dbReference type="SMART" id="SM00034">
    <property type="entry name" value="CLECT"/>
    <property type="match status" value="1"/>
</dbReference>
<dbReference type="InterPro" id="IPR033992">
    <property type="entry name" value="NKR-like_CTLD"/>
</dbReference>
<dbReference type="InterPro" id="IPR016186">
    <property type="entry name" value="C-type_lectin-like/link_sf"/>
</dbReference>
<feature type="transmembrane region" description="Helical" evidence="10">
    <location>
        <begin position="134"/>
        <end position="157"/>
    </location>
</feature>
<name>A0ABM0LMX9_MICOH</name>
<evidence type="ECO:0000256" key="1">
    <source>
        <dbReference type="ARBA" id="ARBA00004401"/>
    </source>
</evidence>
<dbReference type="SUPFAM" id="SSF56436">
    <property type="entry name" value="C-type lectin-like"/>
    <property type="match status" value="1"/>
</dbReference>
<evidence type="ECO:0000256" key="4">
    <source>
        <dbReference type="ARBA" id="ARBA00022968"/>
    </source>
</evidence>
<dbReference type="InterPro" id="IPR016187">
    <property type="entry name" value="CTDL_fold"/>
</dbReference>
<dbReference type="Proteomes" id="UP000694915">
    <property type="component" value="Unplaced"/>
</dbReference>
<dbReference type="Gene3D" id="3.10.100.10">
    <property type="entry name" value="Mannose-Binding Protein A, subunit A"/>
    <property type="match status" value="1"/>
</dbReference>
<dbReference type="PANTHER" id="PTHR22800">
    <property type="entry name" value="C-TYPE LECTIN PROTEINS"/>
    <property type="match status" value="1"/>
</dbReference>
<dbReference type="PANTHER" id="PTHR22800:SF252">
    <property type="entry name" value="NATURAL KILLER CELLS ANTIGEN CD94"/>
    <property type="match status" value="1"/>
</dbReference>
<keyword evidence="7" id="KW-0325">Glycoprotein</keyword>
<dbReference type="InterPro" id="IPR001304">
    <property type="entry name" value="C-type_lectin-like"/>
</dbReference>
<organism evidence="12 13">
    <name type="scientific">Microtus ochrogaster</name>
    <name type="common">Prairie vole</name>
    <dbReference type="NCBI Taxonomy" id="79684"/>
    <lineage>
        <taxon>Eukaryota</taxon>
        <taxon>Metazoa</taxon>
        <taxon>Chordata</taxon>
        <taxon>Craniata</taxon>
        <taxon>Vertebrata</taxon>
        <taxon>Euteleostomi</taxon>
        <taxon>Mammalia</taxon>
        <taxon>Eutheria</taxon>
        <taxon>Euarchontoglires</taxon>
        <taxon>Glires</taxon>
        <taxon>Rodentia</taxon>
        <taxon>Myomorpha</taxon>
        <taxon>Muroidea</taxon>
        <taxon>Cricetidae</taxon>
        <taxon>Arvicolinae</taxon>
        <taxon>Microtus</taxon>
    </lineage>
</organism>
<keyword evidence="5 10" id="KW-1133">Transmembrane helix</keyword>
<evidence type="ECO:0000313" key="12">
    <source>
        <dbReference type="Proteomes" id="UP000694915"/>
    </source>
</evidence>
<evidence type="ECO:0000313" key="13">
    <source>
        <dbReference type="RefSeq" id="XP_005369328.1"/>
    </source>
</evidence>
<dbReference type="RefSeq" id="XP_005369328.1">
    <property type="nucleotide sequence ID" value="XM_005369271.2"/>
</dbReference>
<evidence type="ECO:0000256" key="7">
    <source>
        <dbReference type="ARBA" id="ARBA00023180"/>
    </source>
</evidence>
<accession>A0ABM0LMX9</accession>
<keyword evidence="4" id="KW-0735">Signal-anchor</keyword>
<protein>
    <recommendedName>
        <fullName evidence="8">Natural killer cells antigen CD94</fullName>
    </recommendedName>
    <alternativeName>
        <fullName evidence="9">Killer cell lectin-like receptor subfamily D member 1</fullName>
    </alternativeName>
</protein>
<dbReference type="GeneID" id="101984635"/>
<evidence type="ECO:0000256" key="6">
    <source>
        <dbReference type="ARBA" id="ARBA00023136"/>
    </source>
</evidence>
<gene>
    <name evidence="13" type="primary">LOC101984635</name>
</gene>
<evidence type="ECO:0000256" key="10">
    <source>
        <dbReference type="SAM" id="Phobius"/>
    </source>
</evidence>
<dbReference type="Pfam" id="PF00059">
    <property type="entry name" value="Lectin_C"/>
    <property type="match status" value="1"/>
</dbReference>
<evidence type="ECO:0000256" key="5">
    <source>
        <dbReference type="ARBA" id="ARBA00022989"/>
    </source>
</evidence>
<dbReference type="InterPro" id="IPR050919">
    <property type="entry name" value="NKG2/CD94_NK_receptors"/>
</dbReference>
<evidence type="ECO:0000256" key="8">
    <source>
        <dbReference type="ARBA" id="ARBA00041193"/>
    </source>
</evidence>
<keyword evidence="12" id="KW-1185">Reference proteome</keyword>
<keyword evidence="3" id="KW-0430">Lectin</keyword>
<evidence type="ECO:0000256" key="3">
    <source>
        <dbReference type="ARBA" id="ARBA00022734"/>
    </source>
</evidence>
<dbReference type="PROSITE" id="PS50041">
    <property type="entry name" value="C_TYPE_LECTIN_2"/>
    <property type="match status" value="1"/>
</dbReference>
<dbReference type="CDD" id="cd03593">
    <property type="entry name" value="CLECT_NK_receptors_like"/>
    <property type="match status" value="1"/>
</dbReference>
<proteinExistence type="predicted"/>
<keyword evidence="2 10" id="KW-0812">Transmembrane</keyword>